<name>A0A7J6G2E8_CANSA</name>
<evidence type="ECO:0000313" key="2">
    <source>
        <dbReference type="Proteomes" id="UP000525078"/>
    </source>
</evidence>
<proteinExistence type="predicted"/>
<dbReference type="Proteomes" id="UP000525078">
    <property type="component" value="Unassembled WGS sequence"/>
</dbReference>
<accession>A0A7J6G2E8</accession>
<dbReference type="EMBL" id="JAATIP010000086">
    <property type="protein sequence ID" value="KAF4376209.1"/>
    <property type="molecule type" value="Genomic_DNA"/>
</dbReference>
<dbReference type="Pfam" id="PF14223">
    <property type="entry name" value="Retrotran_gag_2"/>
    <property type="match status" value="1"/>
</dbReference>
<dbReference type="AlphaFoldDB" id="A0A7J6G2E8"/>
<organism evidence="1 2">
    <name type="scientific">Cannabis sativa</name>
    <name type="common">Hemp</name>
    <name type="synonym">Marijuana</name>
    <dbReference type="NCBI Taxonomy" id="3483"/>
    <lineage>
        <taxon>Eukaryota</taxon>
        <taxon>Viridiplantae</taxon>
        <taxon>Streptophyta</taxon>
        <taxon>Embryophyta</taxon>
        <taxon>Tracheophyta</taxon>
        <taxon>Spermatophyta</taxon>
        <taxon>Magnoliopsida</taxon>
        <taxon>eudicotyledons</taxon>
        <taxon>Gunneridae</taxon>
        <taxon>Pentapetalae</taxon>
        <taxon>rosids</taxon>
        <taxon>fabids</taxon>
        <taxon>Rosales</taxon>
        <taxon>Cannabaceae</taxon>
        <taxon>Cannabis</taxon>
    </lineage>
</organism>
<gene>
    <name evidence="1" type="ORF">F8388_018878</name>
</gene>
<evidence type="ECO:0008006" key="3">
    <source>
        <dbReference type="Google" id="ProtNLM"/>
    </source>
</evidence>
<protein>
    <recommendedName>
        <fullName evidence="3">Retrovirus-related Pol polyprotein from transposon TNT 1-94</fullName>
    </recommendedName>
</protein>
<reference evidence="1 2" key="1">
    <citation type="journal article" date="2020" name="bioRxiv">
        <title>Sequence and annotation of 42 cannabis genomes reveals extensive copy number variation in cannabinoid synthesis and pathogen resistance genes.</title>
        <authorList>
            <person name="Mckernan K.J."/>
            <person name="Helbert Y."/>
            <person name="Kane L.T."/>
            <person name="Ebling H."/>
            <person name="Zhang L."/>
            <person name="Liu B."/>
            <person name="Eaton Z."/>
            <person name="Mclaughlin S."/>
            <person name="Kingan S."/>
            <person name="Baybayan P."/>
            <person name="Concepcion G."/>
            <person name="Jordan M."/>
            <person name="Riva A."/>
            <person name="Barbazuk W."/>
            <person name="Harkins T."/>
        </authorList>
    </citation>
    <scope>NUCLEOTIDE SEQUENCE [LARGE SCALE GENOMIC DNA]</scope>
    <source>
        <strain evidence="2">cv. Jamaican Lion 4</strain>
        <tissue evidence="1">Leaf</tissue>
    </source>
</reference>
<comment type="caution">
    <text evidence="1">The sequence shown here is derived from an EMBL/GenBank/DDBJ whole genome shotgun (WGS) entry which is preliminary data.</text>
</comment>
<evidence type="ECO:0000313" key="1">
    <source>
        <dbReference type="EMBL" id="KAF4376209.1"/>
    </source>
</evidence>
<sequence>MSKNISNKFYLWKELNQIRKQDNVDMLQHLSNFNGMISQLIRFEVKFSDEEKAVLIMATLPPSYDHLITTFTYGKDRVNL</sequence>